<dbReference type="GO" id="GO:0005506">
    <property type="term" value="F:iron ion binding"/>
    <property type="evidence" value="ECO:0007669"/>
    <property type="project" value="InterPro"/>
</dbReference>
<dbReference type="AlphaFoldDB" id="A0A9Q8WKS3"/>
<dbReference type="GO" id="GO:0020037">
    <property type="term" value="F:heme binding"/>
    <property type="evidence" value="ECO:0007669"/>
    <property type="project" value="InterPro"/>
</dbReference>
<dbReference type="Pfam" id="PF00067">
    <property type="entry name" value="p450"/>
    <property type="match status" value="1"/>
</dbReference>
<dbReference type="InterPro" id="IPR036396">
    <property type="entry name" value="Cyt_P450_sf"/>
</dbReference>
<dbReference type="GeneID" id="73345762"/>
<dbReference type="KEGG" id="clup:CLUP02_11785"/>
<evidence type="ECO:0000313" key="2">
    <source>
        <dbReference type="Proteomes" id="UP000830671"/>
    </source>
</evidence>
<sequence length="130" mass="15113">MVEHGRWKCLGRNVAVMELQKVFIELLRRYDLVLCEPTKPWKSLNYGMFLQSQFWIKAYAIREYMAARNVCTAARFQSSNEMMSASIIVYARLARLEQIVGVVLTFPTKWPDMPSDGTTAPVELHQLRVR</sequence>
<reference evidence="1" key="1">
    <citation type="journal article" date="2021" name="Mol. Plant Microbe Interact.">
        <title>Complete Genome Sequence of the Plant-Pathogenic Fungus Colletotrichum lupini.</title>
        <authorList>
            <person name="Baroncelli R."/>
            <person name="Pensec F."/>
            <person name="Da Lio D."/>
            <person name="Boufleur T."/>
            <person name="Vicente I."/>
            <person name="Sarrocco S."/>
            <person name="Picot A."/>
            <person name="Baraldi E."/>
            <person name="Sukno S."/>
            <person name="Thon M."/>
            <person name="Le Floch G."/>
        </authorList>
    </citation>
    <scope>NUCLEOTIDE SEQUENCE</scope>
    <source>
        <strain evidence="1">IMI 504893</strain>
    </source>
</reference>
<dbReference type="RefSeq" id="XP_049147897.1">
    <property type="nucleotide sequence ID" value="XM_049290752.1"/>
</dbReference>
<organism evidence="1 2">
    <name type="scientific">Colletotrichum lupini</name>
    <dbReference type="NCBI Taxonomy" id="145971"/>
    <lineage>
        <taxon>Eukaryota</taxon>
        <taxon>Fungi</taxon>
        <taxon>Dikarya</taxon>
        <taxon>Ascomycota</taxon>
        <taxon>Pezizomycotina</taxon>
        <taxon>Sordariomycetes</taxon>
        <taxon>Hypocreomycetidae</taxon>
        <taxon>Glomerellales</taxon>
        <taxon>Glomerellaceae</taxon>
        <taxon>Colletotrichum</taxon>
        <taxon>Colletotrichum acutatum species complex</taxon>
    </lineage>
</organism>
<proteinExistence type="predicted"/>
<dbReference type="Proteomes" id="UP000830671">
    <property type="component" value="Chromosome 6"/>
</dbReference>
<dbReference type="SUPFAM" id="SSF48264">
    <property type="entry name" value="Cytochrome P450"/>
    <property type="match status" value="1"/>
</dbReference>
<dbReference type="Gene3D" id="1.10.630.10">
    <property type="entry name" value="Cytochrome P450"/>
    <property type="match status" value="1"/>
</dbReference>
<gene>
    <name evidence="1" type="ORF">CLUP02_11785</name>
</gene>
<accession>A0A9Q8WKS3</accession>
<protein>
    <submittedName>
        <fullName evidence="1">Pisatin demethylase</fullName>
    </submittedName>
</protein>
<keyword evidence="2" id="KW-1185">Reference proteome</keyword>
<dbReference type="EMBL" id="CP019478">
    <property type="protein sequence ID" value="UQC86285.1"/>
    <property type="molecule type" value="Genomic_DNA"/>
</dbReference>
<name>A0A9Q8WKS3_9PEZI</name>
<dbReference type="GO" id="GO:0016705">
    <property type="term" value="F:oxidoreductase activity, acting on paired donors, with incorporation or reduction of molecular oxygen"/>
    <property type="evidence" value="ECO:0007669"/>
    <property type="project" value="InterPro"/>
</dbReference>
<dbReference type="InterPro" id="IPR001128">
    <property type="entry name" value="Cyt_P450"/>
</dbReference>
<dbReference type="GO" id="GO:0004497">
    <property type="term" value="F:monooxygenase activity"/>
    <property type="evidence" value="ECO:0007669"/>
    <property type="project" value="InterPro"/>
</dbReference>
<evidence type="ECO:0000313" key="1">
    <source>
        <dbReference type="EMBL" id="UQC86285.1"/>
    </source>
</evidence>